<keyword evidence="1" id="KW-0479">Metal-binding</keyword>
<feature type="domain" description="SWIM-type" evidence="5">
    <location>
        <begin position="80"/>
        <end position="124"/>
    </location>
</feature>
<organism evidence="6 7">
    <name type="scientific">Gossypium stocksii</name>
    <dbReference type="NCBI Taxonomy" id="47602"/>
    <lineage>
        <taxon>Eukaryota</taxon>
        <taxon>Viridiplantae</taxon>
        <taxon>Streptophyta</taxon>
        <taxon>Embryophyta</taxon>
        <taxon>Tracheophyta</taxon>
        <taxon>Spermatophyta</taxon>
        <taxon>Magnoliopsida</taxon>
        <taxon>eudicotyledons</taxon>
        <taxon>Gunneridae</taxon>
        <taxon>Pentapetalae</taxon>
        <taxon>rosids</taxon>
        <taxon>malvids</taxon>
        <taxon>Malvales</taxon>
        <taxon>Malvaceae</taxon>
        <taxon>Malvoideae</taxon>
        <taxon>Gossypium</taxon>
    </lineage>
</organism>
<dbReference type="PANTHER" id="PTHR31973">
    <property type="entry name" value="POLYPROTEIN, PUTATIVE-RELATED"/>
    <property type="match status" value="1"/>
</dbReference>
<dbReference type="InterPro" id="IPR018289">
    <property type="entry name" value="MULE_transposase_dom"/>
</dbReference>
<dbReference type="PROSITE" id="PS50966">
    <property type="entry name" value="ZF_SWIM"/>
    <property type="match status" value="1"/>
</dbReference>
<dbReference type="InterPro" id="IPR007527">
    <property type="entry name" value="Znf_SWIM"/>
</dbReference>
<keyword evidence="2 4" id="KW-0863">Zinc-finger</keyword>
<evidence type="ECO:0000313" key="6">
    <source>
        <dbReference type="EMBL" id="KAH1057023.1"/>
    </source>
</evidence>
<evidence type="ECO:0000256" key="3">
    <source>
        <dbReference type="ARBA" id="ARBA00022833"/>
    </source>
</evidence>
<dbReference type="SMART" id="SM00575">
    <property type="entry name" value="ZnF_PMZ"/>
    <property type="match status" value="1"/>
</dbReference>
<keyword evidence="7" id="KW-1185">Reference proteome</keyword>
<reference evidence="6 7" key="1">
    <citation type="journal article" date="2021" name="Plant Biotechnol. J.">
        <title>Multi-omics assisted identification of the key and species-specific regulatory components of drought-tolerant mechanisms in Gossypium stocksii.</title>
        <authorList>
            <person name="Yu D."/>
            <person name="Ke L."/>
            <person name="Zhang D."/>
            <person name="Wu Y."/>
            <person name="Sun Y."/>
            <person name="Mei J."/>
            <person name="Sun J."/>
            <person name="Sun Y."/>
        </authorList>
    </citation>
    <scope>NUCLEOTIDE SEQUENCE [LARGE SCALE GENOMIC DNA]</scope>
    <source>
        <strain evidence="7">cv. E1</strain>
        <tissue evidence="6">Leaf</tissue>
    </source>
</reference>
<evidence type="ECO:0000259" key="5">
    <source>
        <dbReference type="PROSITE" id="PS50966"/>
    </source>
</evidence>
<dbReference type="PANTHER" id="PTHR31973:SF195">
    <property type="entry name" value="MUDR FAMILY TRANSPOSASE"/>
    <property type="match status" value="1"/>
</dbReference>
<dbReference type="OrthoDB" id="683469at2759"/>
<evidence type="ECO:0000256" key="4">
    <source>
        <dbReference type="PROSITE-ProRule" id="PRU00325"/>
    </source>
</evidence>
<proteinExistence type="predicted"/>
<dbReference type="Pfam" id="PF04434">
    <property type="entry name" value="SWIM"/>
    <property type="match status" value="1"/>
</dbReference>
<evidence type="ECO:0000256" key="1">
    <source>
        <dbReference type="ARBA" id="ARBA00022723"/>
    </source>
</evidence>
<sequence>MFWTFDLYVHVFLQCKPFVQVDGTWLYKKYTQFPLLVVAHDDNKNMLPIAFAIIDKEKIESLGTLMPRMGQQQVNQIETRHVFVEDVRDTMVANHRMTRWCDCRRFQTLHYPCAHVVATCAKVSLNVEQFFYDVYILERMLRVRENKFPVLLDLSTWEVPPTTFELVPNKGLRRNLKGCPQSSKIHNKIDIREKSNGKRFGLYRLTGHNRSKCPQRNYHNRQSSQSGRN</sequence>
<protein>
    <recommendedName>
        <fullName evidence="5">SWIM-type domain-containing protein</fullName>
    </recommendedName>
</protein>
<comment type="caution">
    <text evidence="6">The sequence shown here is derived from an EMBL/GenBank/DDBJ whole genome shotgun (WGS) entry which is preliminary data.</text>
</comment>
<dbReference type="GO" id="GO:0008270">
    <property type="term" value="F:zinc ion binding"/>
    <property type="evidence" value="ECO:0007669"/>
    <property type="project" value="UniProtKB-KW"/>
</dbReference>
<dbReference type="AlphaFoldDB" id="A0A9D3ZQR8"/>
<name>A0A9D3ZQR8_9ROSI</name>
<dbReference type="Pfam" id="PF10551">
    <property type="entry name" value="MULE"/>
    <property type="match status" value="1"/>
</dbReference>
<keyword evidence="3" id="KW-0862">Zinc</keyword>
<evidence type="ECO:0000313" key="7">
    <source>
        <dbReference type="Proteomes" id="UP000828251"/>
    </source>
</evidence>
<dbReference type="Proteomes" id="UP000828251">
    <property type="component" value="Unassembled WGS sequence"/>
</dbReference>
<accession>A0A9D3ZQR8</accession>
<dbReference type="EMBL" id="JAIQCV010000010">
    <property type="protein sequence ID" value="KAH1057023.1"/>
    <property type="molecule type" value="Genomic_DNA"/>
</dbReference>
<evidence type="ECO:0000256" key="2">
    <source>
        <dbReference type="ARBA" id="ARBA00022771"/>
    </source>
</evidence>
<dbReference type="InterPro" id="IPR006564">
    <property type="entry name" value="Znf_PMZ"/>
</dbReference>
<gene>
    <name evidence="6" type="ORF">J1N35_035088</name>
</gene>